<dbReference type="EMBL" id="JZKH01000062">
    <property type="protein sequence ID" value="KJS59666.1"/>
    <property type="molecule type" value="Genomic_DNA"/>
</dbReference>
<reference evidence="1 2" key="1">
    <citation type="submission" date="2015-02" db="EMBL/GenBank/DDBJ databases">
        <authorList>
            <person name="Ju K.-S."/>
            <person name="Doroghazi J.R."/>
            <person name="Metcalf W."/>
        </authorList>
    </citation>
    <scope>NUCLEOTIDE SEQUENCE [LARGE SCALE GENOMIC DNA]</scope>
    <source>
        <strain evidence="1 2">ATCC 31215</strain>
    </source>
</reference>
<dbReference type="SUPFAM" id="SSF55961">
    <property type="entry name" value="Bet v1-like"/>
    <property type="match status" value="1"/>
</dbReference>
<dbReference type="OrthoDB" id="4823586at2"/>
<organism evidence="1 2">
    <name type="scientific">Streptomyces rubellomurinus (strain ATCC 31215)</name>
    <dbReference type="NCBI Taxonomy" id="359131"/>
    <lineage>
        <taxon>Bacteria</taxon>
        <taxon>Bacillati</taxon>
        <taxon>Actinomycetota</taxon>
        <taxon>Actinomycetes</taxon>
        <taxon>Kitasatosporales</taxon>
        <taxon>Streptomycetaceae</taxon>
        <taxon>Streptomyces</taxon>
    </lineage>
</organism>
<evidence type="ECO:0008006" key="3">
    <source>
        <dbReference type="Google" id="ProtNLM"/>
    </source>
</evidence>
<gene>
    <name evidence="1" type="ORF">VM95_25920</name>
</gene>
<evidence type="ECO:0000313" key="1">
    <source>
        <dbReference type="EMBL" id="KJS59666.1"/>
    </source>
</evidence>
<dbReference type="Proteomes" id="UP000033699">
    <property type="component" value="Unassembled WGS sequence"/>
</dbReference>
<accession>A0A0F2TB30</accession>
<dbReference type="PATRIC" id="fig|359131.3.peg.6372"/>
<comment type="caution">
    <text evidence="1">The sequence shown here is derived from an EMBL/GenBank/DDBJ whole genome shotgun (WGS) entry which is preliminary data.</text>
</comment>
<evidence type="ECO:0000313" key="2">
    <source>
        <dbReference type="Proteomes" id="UP000033699"/>
    </source>
</evidence>
<proteinExistence type="predicted"/>
<protein>
    <recommendedName>
        <fullName evidence="3">Immediate-early protein 2</fullName>
    </recommendedName>
</protein>
<dbReference type="AlphaFoldDB" id="A0A0F2TB30"/>
<name>A0A0F2TB30_STRR3</name>
<sequence>MARFLLTRRSPLPPAECWRRLTDWPRHGERVPFTRVRVVPGGGDVRDARDVHGLPGDLVVARTRLGPLRFDDPMEIVELTAPAPGQDGHCRLAKRGRAVRGGAELRVRAVDGGGSEASWAEELRIAGLPALFDPVVAGVGRVVFGRLLDHLLDAPAQGASAE</sequence>
<dbReference type="RefSeq" id="WP_045700841.1">
    <property type="nucleotide sequence ID" value="NZ_JZKH01000062.1"/>
</dbReference>
<keyword evidence="2" id="KW-1185">Reference proteome</keyword>